<dbReference type="AlphaFoldDB" id="A0AAD9ZBS6"/>
<keyword evidence="2" id="KW-1185">Reference proteome</keyword>
<reference evidence="1" key="1">
    <citation type="submission" date="2022-11" db="EMBL/GenBank/DDBJ databases">
        <title>Chromosomal genome sequence assembly and mating type (MAT) locus characterization of the leprose asexual lichenized fungus Lepraria neglecta (Nyl.) Erichsen.</title>
        <authorList>
            <person name="Allen J.L."/>
            <person name="Pfeffer B."/>
        </authorList>
    </citation>
    <scope>NUCLEOTIDE SEQUENCE</scope>
    <source>
        <strain evidence="1">Allen 5258</strain>
    </source>
</reference>
<sequence length="418" mass="47880">MFIEFPKMPSEIRSDSVINRIQPMRKVLCRHPKGSSFELPPNDEVSLLPKSFLLTFRKLTHATRDWVDAAKPSIFSKLHIRFPLDKYPSERLSALSHVAPHCRHLEISFLDLFRAMYTLNIGQSLPTFPSLVDLHLDCPSLLTIQPLLSFRQAFQSPSVPLLTRLTISNLTLDGIKALRFGAFTSFDKPDPTSRQMWQRLKYLDITVVPWFGKAARNKQNYLKPEDPQDDTERWRTGLKLLHNWLESFAYTGSLETLNFRWQGQEGPNPLLLDLVARETTRVQWFSAKGTRWRGLKQIQLMGVRVTEDDVKLIQDRVADLRSWRADPELVGHDVPEALPAQEKTIGNRDSILIRLEGLPPRPAGETKSVLGELELVVDNLLVAPELLENRVSAIDFTSMDVPFELHTSAAEKWYRDAL</sequence>
<comment type="caution">
    <text evidence="1">The sequence shown here is derived from an EMBL/GenBank/DDBJ whole genome shotgun (WGS) entry which is preliminary data.</text>
</comment>
<protein>
    <submittedName>
        <fullName evidence="1">Uncharacterized protein</fullName>
    </submittedName>
</protein>
<proteinExistence type="predicted"/>
<evidence type="ECO:0000313" key="2">
    <source>
        <dbReference type="Proteomes" id="UP001276659"/>
    </source>
</evidence>
<dbReference type="EMBL" id="JASNWA010000006">
    <property type="protein sequence ID" value="KAK3174788.1"/>
    <property type="molecule type" value="Genomic_DNA"/>
</dbReference>
<accession>A0AAD9ZBS6</accession>
<evidence type="ECO:0000313" key="1">
    <source>
        <dbReference type="EMBL" id="KAK3174788.1"/>
    </source>
</evidence>
<organism evidence="1 2">
    <name type="scientific">Lepraria neglecta</name>
    <dbReference type="NCBI Taxonomy" id="209136"/>
    <lineage>
        <taxon>Eukaryota</taxon>
        <taxon>Fungi</taxon>
        <taxon>Dikarya</taxon>
        <taxon>Ascomycota</taxon>
        <taxon>Pezizomycotina</taxon>
        <taxon>Lecanoromycetes</taxon>
        <taxon>OSLEUM clade</taxon>
        <taxon>Lecanoromycetidae</taxon>
        <taxon>Lecanorales</taxon>
        <taxon>Lecanorineae</taxon>
        <taxon>Stereocaulaceae</taxon>
        <taxon>Lepraria</taxon>
    </lineage>
</organism>
<gene>
    <name evidence="1" type="ORF">OEA41_002034</name>
</gene>
<dbReference type="Proteomes" id="UP001276659">
    <property type="component" value="Unassembled WGS sequence"/>
</dbReference>
<name>A0AAD9ZBS6_9LECA</name>